<dbReference type="Proteomes" id="UP001596039">
    <property type="component" value="Unassembled WGS sequence"/>
</dbReference>
<keyword evidence="4" id="KW-1185">Reference proteome</keyword>
<keyword evidence="2" id="KW-0812">Transmembrane</keyword>
<protein>
    <submittedName>
        <fullName evidence="3">DUF2304 domain-containing protein</fullName>
    </submittedName>
</protein>
<dbReference type="Pfam" id="PF10066">
    <property type="entry name" value="DUF2304"/>
    <property type="match status" value="1"/>
</dbReference>
<evidence type="ECO:0000313" key="4">
    <source>
        <dbReference type="Proteomes" id="UP001596039"/>
    </source>
</evidence>
<dbReference type="EMBL" id="JBHSMG010000005">
    <property type="protein sequence ID" value="MFC5503404.1"/>
    <property type="molecule type" value="Genomic_DNA"/>
</dbReference>
<name>A0ABW0NV26_9MICO</name>
<dbReference type="RefSeq" id="WP_386741119.1">
    <property type="nucleotide sequence ID" value="NZ_JBHSMG010000005.1"/>
</dbReference>
<feature type="transmembrane region" description="Helical" evidence="2">
    <location>
        <begin position="6"/>
        <end position="26"/>
    </location>
</feature>
<keyword evidence="2" id="KW-1133">Transmembrane helix</keyword>
<sequence>MNPQALAIILSIVFLISVLLLLRFYFLPEKYAVIWLVAAAVSVVLSFFPQILAAVADFFGIAQPINLLFFSAFFVVLLLLMQLSLELARTRDELRRVVQRVAVDLEEKAQREPSEPRKHDESGDPK</sequence>
<evidence type="ECO:0000256" key="1">
    <source>
        <dbReference type="SAM" id="MobiDB-lite"/>
    </source>
</evidence>
<reference evidence="4" key="1">
    <citation type="journal article" date="2019" name="Int. J. Syst. Evol. Microbiol.">
        <title>The Global Catalogue of Microorganisms (GCM) 10K type strain sequencing project: providing services to taxonomists for standard genome sequencing and annotation.</title>
        <authorList>
            <consortium name="The Broad Institute Genomics Platform"/>
            <consortium name="The Broad Institute Genome Sequencing Center for Infectious Disease"/>
            <person name="Wu L."/>
            <person name="Ma J."/>
        </authorList>
    </citation>
    <scope>NUCLEOTIDE SEQUENCE [LARGE SCALE GENOMIC DNA]</scope>
    <source>
        <strain evidence="4">CGMCC 4.6997</strain>
    </source>
</reference>
<organism evidence="3 4">
    <name type="scientific">Lysinimonas soli</name>
    <dbReference type="NCBI Taxonomy" id="1074233"/>
    <lineage>
        <taxon>Bacteria</taxon>
        <taxon>Bacillati</taxon>
        <taxon>Actinomycetota</taxon>
        <taxon>Actinomycetes</taxon>
        <taxon>Micrococcales</taxon>
        <taxon>Microbacteriaceae</taxon>
        <taxon>Lysinimonas</taxon>
    </lineage>
</organism>
<dbReference type="InterPro" id="IPR019277">
    <property type="entry name" value="DUF2304"/>
</dbReference>
<feature type="transmembrane region" description="Helical" evidence="2">
    <location>
        <begin position="33"/>
        <end position="55"/>
    </location>
</feature>
<evidence type="ECO:0000313" key="3">
    <source>
        <dbReference type="EMBL" id="MFC5503404.1"/>
    </source>
</evidence>
<proteinExistence type="predicted"/>
<feature type="transmembrane region" description="Helical" evidence="2">
    <location>
        <begin position="61"/>
        <end position="81"/>
    </location>
</feature>
<comment type="caution">
    <text evidence="3">The sequence shown here is derived from an EMBL/GenBank/DDBJ whole genome shotgun (WGS) entry which is preliminary data.</text>
</comment>
<gene>
    <name evidence="3" type="ORF">ACFPJ4_14240</name>
</gene>
<evidence type="ECO:0000256" key="2">
    <source>
        <dbReference type="SAM" id="Phobius"/>
    </source>
</evidence>
<accession>A0ABW0NV26</accession>
<keyword evidence="2" id="KW-0472">Membrane</keyword>
<feature type="region of interest" description="Disordered" evidence="1">
    <location>
        <begin position="107"/>
        <end position="126"/>
    </location>
</feature>